<dbReference type="PANTHER" id="PTHR36847">
    <property type="entry name" value="AMIDOLIGASE ENZYME"/>
    <property type="match status" value="1"/>
</dbReference>
<proteinExistence type="predicted"/>
<dbReference type="InterPro" id="IPR022025">
    <property type="entry name" value="Amidoligase_2"/>
</dbReference>
<evidence type="ECO:0000313" key="1">
    <source>
        <dbReference type="EMBL" id="KAK3374554.1"/>
    </source>
</evidence>
<reference evidence="1" key="1">
    <citation type="journal article" date="2023" name="Mol. Phylogenet. Evol.">
        <title>Genome-scale phylogeny and comparative genomics of the fungal order Sordariales.</title>
        <authorList>
            <person name="Hensen N."/>
            <person name="Bonometti L."/>
            <person name="Westerberg I."/>
            <person name="Brannstrom I.O."/>
            <person name="Guillou S."/>
            <person name="Cros-Aarteil S."/>
            <person name="Calhoun S."/>
            <person name="Haridas S."/>
            <person name="Kuo A."/>
            <person name="Mondo S."/>
            <person name="Pangilinan J."/>
            <person name="Riley R."/>
            <person name="LaButti K."/>
            <person name="Andreopoulos B."/>
            <person name="Lipzen A."/>
            <person name="Chen C."/>
            <person name="Yan M."/>
            <person name="Daum C."/>
            <person name="Ng V."/>
            <person name="Clum A."/>
            <person name="Steindorff A."/>
            <person name="Ohm R.A."/>
            <person name="Martin F."/>
            <person name="Silar P."/>
            <person name="Natvig D.O."/>
            <person name="Lalanne C."/>
            <person name="Gautier V."/>
            <person name="Ament-Velasquez S.L."/>
            <person name="Kruys A."/>
            <person name="Hutchinson M.I."/>
            <person name="Powell A.J."/>
            <person name="Barry K."/>
            <person name="Miller A.N."/>
            <person name="Grigoriev I.V."/>
            <person name="Debuchy R."/>
            <person name="Gladieux P."/>
            <person name="Hiltunen Thoren M."/>
            <person name="Johannesson H."/>
        </authorList>
    </citation>
    <scope>NUCLEOTIDE SEQUENCE</scope>
    <source>
        <strain evidence="1">CBS 232.78</strain>
    </source>
</reference>
<comment type="caution">
    <text evidence="1">The sequence shown here is derived from an EMBL/GenBank/DDBJ whole genome shotgun (WGS) entry which is preliminary data.</text>
</comment>
<gene>
    <name evidence="1" type="ORF">B0H63DRAFT_502803</name>
</gene>
<reference evidence="1" key="2">
    <citation type="submission" date="2023-06" db="EMBL/GenBank/DDBJ databases">
        <authorList>
            <consortium name="Lawrence Berkeley National Laboratory"/>
            <person name="Haridas S."/>
            <person name="Hensen N."/>
            <person name="Bonometti L."/>
            <person name="Westerberg I."/>
            <person name="Brannstrom I.O."/>
            <person name="Guillou S."/>
            <person name="Cros-Aarteil S."/>
            <person name="Calhoun S."/>
            <person name="Kuo A."/>
            <person name="Mondo S."/>
            <person name="Pangilinan J."/>
            <person name="Riley R."/>
            <person name="LaButti K."/>
            <person name="Andreopoulos B."/>
            <person name="Lipzen A."/>
            <person name="Chen C."/>
            <person name="Yanf M."/>
            <person name="Daum C."/>
            <person name="Ng V."/>
            <person name="Clum A."/>
            <person name="Steindorff A."/>
            <person name="Ohm R."/>
            <person name="Martin F."/>
            <person name="Silar P."/>
            <person name="Natvig D."/>
            <person name="Lalanne C."/>
            <person name="Gautier V."/>
            <person name="Ament-velasquez S.L."/>
            <person name="Kruys A."/>
            <person name="Hutchinson M.I."/>
            <person name="Powell A.J."/>
            <person name="Barry K."/>
            <person name="Miller A.N."/>
            <person name="Grigoriev I.V."/>
            <person name="Debuchy R."/>
            <person name="Gladieux P."/>
            <person name="Thoren M.H."/>
            <person name="Johannesson H."/>
        </authorList>
    </citation>
    <scope>NUCLEOTIDE SEQUENCE</scope>
    <source>
        <strain evidence="1">CBS 232.78</strain>
    </source>
</reference>
<sequence length="324" mass="34841">MNHQNSFQFGVEIELLLGSRKKVHPNWKSLAKDLSKRLAKAGIPNHVNDNNDKSPDNYREWSITQEITIPSQPAKNLWGLELVSPIYPVYSYWASDLSTIFTVLHNSFNLSPSPHCSTHVHISGTPTPLSASELAALAKATLYYEPALDLLVPASRRGSAAYWCQSNLSNPTLAGLTLDEALATLDDTCSGPTDDGGRAVVERMNLFPANSAYGRAHGKHKDFVRGKVYKWDFTGMLPVPQNGPRGTVEYRQAPGSLGADEAATWVTLAVAFVVGAMAVGPSLGGEGVGLGASPEELWALLAAGAETLGWESLGAVEDLFARRG</sequence>
<dbReference type="Pfam" id="PF12224">
    <property type="entry name" value="Amidoligase_2"/>
    <property type="match status" value="1"/>
</dbReference>
<name>A0AAE0KDK2_9PEZI</name>
<dbReference type="EMBL" id="JAULSW010000007">
    <property type="protein sequence ID" value="KAK3374554.1"/>
    <property type="molecule type" value="Genomic_DNA"/>
</dbReference>
<dbReference type="PANTHER" id="PTHR36847:SF1">
    <property type="entry name" value="AMIDOLIGASE ENZYME"/>
    <property type="match status" value="1"/>
</dbReference>
<accession>A0AAE0KDK2</accession>
<evidence type="ECO:0000313" key="2">
    <source>
        <dbReference type="Proteomes" id="UP001285441"/>
    </source>
</evidence>
<organism evidence="1 2">
    <name type="scientific">Podospora didyma</name>
    <dbReference type="NCBI Taxonomy" id="330526"/>
    <lineage>
        <taxon>Eukaryota</taxon>
        <taxon>Fungi</taxon>
        <taxon>Dikarya</taxon>
        <taxon>Ascomycota</taxon>
        <taxon>Pezizomycotina</taxon>
        <taxon>Sordariomycetes</taxon>
        <taxon>Sordariomycetidae</taxon>
        <taxon>Sordariales</taxon>
        <taxon>Podosporaceae</taxon>
        <taxon>Podospora</taxon>
    </lineage>
</organism>
<dbReference type="AlphaFoldDB" id="A0AAE0KDK2"/>
<dbReference type="Proteomes" id="UP001285441">
    <property type="component" value="Unassembled WGS sequence"/>
</dbReference>
<keyword evidence="2" id="KW-1185">Reference proteome</keyword>
<protein>
    <submittedName>
        <fullName evidence="1">Amidoligase enzyme-domain-containing protein</fullName>
    </submittedName>
</protein>